<accession>A0A835RYM7</accession>
<protein>
    <submittedName>
        <fullName evidence="1">Uncharacterized protein</fullName>
    </submittedName>
</protein>
<name>A0A835RYM7_VANPL</name>
<dbReference type="Proteomes" id="UP000636800">
    <property type="component" value="Chromosome 1"/>
</dbReference>
<sequence length="120" mass="13356">MRSRPRKNSTIPLRYYNRQGHKMGFKQRKYTGAGFLEIHTFLSKLYPAIKLPLLLLELPSFGAAFLPPLIRFNESVSTSKAKASPISCLRIGKKMLEGLRSTVEKERSTAAAAASALFVA</sequence>
<dbReference type="OrthoDB" id="65716at2759"/>
<dbReference type="EMBL" id="JADCNL010000001">
    <property type="protein sequence ID" value="KAG0496981.1"/>
    <property type="molecule type" value="Genomic_DNA"/>
</dbReference>
<gene>
    <name evidence="1" type="ORF">HPP92_001672</name>
</gene>
<organism evidence="1 2">
    <name type="scientific">Vanilla planifolia</name>
    <name type="common">Vanilla</name>
    <dbReference type="NCBI Taxonomy" id="51239"/>
    <lineage>
        <taxon>Eukaryota</taxon>
        <taxon>Viridiplantae</taxon>
        <taxon>Streptophyta</taxon>
        <taxon>Embryophyta</taxon>
        <taxon>Tracheophyta</taxon>
        <taxon>Spermatophyta</taxon>
        <taxon>Magnoliopsida</taxon>
        <taxon>Liliopsida</taxon>
        <taxon>Asparagales</taxon>
        <taxon>Orchidaceae</taxon>
        <taxon>Vanilloideae</taxon>
        <taxon>Vanilleae</taxon>
        <taxon>Vanilla</taxon>
    </lineage>
</organism>
<keyword evidence="2" id="KW-1185">Reference proteome</keyword>
<comment type="caution">
    <text evidence="1">The sequence shown here is derived from an EMBL/GenBank/DDBJ whole genome shotgun (WGS) entry which is preliminary data.</text>
</comment>
<dbReference type="AlphaFoldDB" id="A0A835RYM7"/>
<proteinExistence type="predicted"/>
<evidence type="ECO:0000313" key="1">
    <source>
        <dbReference type="EMBL" id="KAG0496981.1"/>
    </source>
</evidence>
<evidence type="ECO:0000313" key="2">
    <source>
        <dbReference type="Proteomes" id="UP000636800"/>
    </source>
</evidence>
<reference evidence="1 2" key="1">
    <citation type="journal article" date="2020" name="Nat. Food">
        <title>A phased Vanilla planifolia genome enables genetic improvement of flavour and production.</title>
        <authorList>
            <person name="Hasing T."/>
            <person name="Tang H."/>
            <person name="Brym M."/>
            <person name="Khazi F."/>
            <person name="Huang T."/>
            <person name="Chambers A.H."/>
        </authorList>
    </citation>
    <scope>NUCLEOTIDE SEQUENCE [LARGE SCALE GENOMIC DNA]</scope>
    <source>
        <tissue evidence="1">Leaf</tissue>
    </source>
</reference>